<protein>
    <submittedName>
        <fullName evidence="11">Do family serine endopeptidase</fullName>
    </submittedName>
</protein>
<dbReference type="InterPro" id="IPR009003">
    <property type="entry name" value="Peptidase_S1_PA"/>
</dbReference>
<dbReference type="GO" id="GO:0004252">
    <property type="term" value="F:serine-type endopeptidase activity"/>
    <property type="evidence" value="ECO:0007669"/>
    <property type="project" value="InterPro"/>
</dbReference>
<organism evidence="11 12">
    <name type="scientific">Candidatus Finniella inopinata</name>
    <dbReference type="NCBI Taxonomy" id="1696036"/>
    <lineage>
        <taxon>Bacteria</taxon>
        <taxon>Pseudomonadati</taxon>
        <taxon>Pseudomonadota</taxon>
        <taxon>Alphaproteobacteria</taxon>
        <taxon>Holosporales</taxon>
        <taxon>Candidatus Paracaedibacteraceae</taxon>
        <taxon>Candidatus Finniella</taxon>
    </lineage>
</organism>
<evidence type="ECO:0000313" key="11">
    <source>
        <dbReference type="EMBL" id="RZI46402.1"/>
    </source>
</evidence>
<dbReference type="PANTHER" id="PTHR43343">
    <property type="entry name" value="PEPTIDASE S12"/>
    <property type="match status" value="1"/>
</dbReference>
<dbReference type="NCBIfam" id="TIGR02037">
    <property type="entry name" value="degP_htrA_DO"/>
    <property type="match status" value="1"/>
</dbReference>
<dbReference type="CDD" id="cd10839">
    <property type="entry name" value="cpPDZ1_DegP-like"/>
    <property type="match status" value="1"/>
</dbReference>
<feature type="compositionally biased region" description="Basic and acidic residues" evidence="8">
    <location>
        <begin position="60"/>
        <end position="79"/>
    </location>
</feature>
<dbReference type="SUPFAM" id="SSF50494">
    <property type="entry name" value="Trypsin-like serine proteases"/>
    <property type="match status" value="1"/>
</dbReference>
<reference evidence="11 12" key="1">
    <citation type="submission" date="2018-10" db="EMBL/GenBank/DDBJ databases">
        <title>An updated phylogeny of the Alphaproteobacteria reveals that the parasitic Rickettsiales and Holosporales have independent origins.</title>
        <authorList>
            <person name="Munoz-Gomez S.A."/>
            <person name="Hess S."/>
            <person name="Burger G."/>
            <person name="Lang B.F."/>
            <person name="Susko E."/>
            <person name="Slamovits C.H."/>
            <person name="Roger A.J."/>
        </authorList>
    </citation>
    <scope>NUCLEOTIDE SEQUENCE [LARGE SCALE GENOMIC DNA]</scope>
    <source>
        <strain evidence="11">HOLO01</strain>
    </source>
</reference>
<dbReference type="Proteomes" id="UP000293550">
    <property type="component" value="Unassembled WGS sequence"/>
</dbReference>
<keyword evidence="3" id="KW-0677">Repeat</keyword>
<feature type="compositionally biased region" description="Basic and acidic residues" evidence="8">
    <location>
        <begin position="562"/>
        <end position="572"/>
    </location>
</feature>
<sequence length="617" mass="66931">MRREFFAKQNLNLVSLFMKTSCVLAAACLCSAAASAWASKPTAAVVKKQPEPAAKTAVEATKETKTEKESVPEASEKVPSELTSPSKKVIEDINKGFTAIAEAALPAVVNVATTQIIEMKDRGFDFPKGFPGIPEELFRDFFDFERSRRVQSLGSGFIIISYEGKAYIVTNYHVIADAKKISIFLNDKTELEATLHAYDERTDIAILEVKTDSLPIGKRKLPTLEWGDSRTVRVGEWVLAIGNPFGLGSTVTNGIISNISRDLMTPSRNSYVDSFLQHSAQINMGNSGGCLLDINGKVIGINSAIFSPSGGNVGIGFAIPSDIAQKTIEQLMQFGRTKRGWLGVKIQNLTENMAESLGLKSQGAIVGSVTPDGPAQKAGIQSGDVILEFDGKVINESNRLSRLVGETPIGKACSIKIWRKGKEIPLQVTVGEFEDALQKGKIDGEEKHSDGKSAPISEALGIKVSSIPQEIKQRYAQSGPLKGVFIVKVDSNSSAAEEGLMRGDIIVEANIETKRQELNEPKDFSDFVESAKRTKHKNILLLVMRNGEPKYFSLKIDEELENKSKENKKNEPKSFSSAPSDLKSGNSVPFSKDDAKPKRGMVPDHPANKDNASGPAA</sequence>
<feature type="region of interest" description="Disordered" evidence="8">
    <location>
        <begin position="562"/>
        <end position="617"/>
    </location>
</feature>
<dbReference type="InterPro" id="IPR001940">
    <property type="entry name" value="Peptidase_S1C"/>
</dbReference>
<dbReference type="Pfam" id="PF13365">
    <property type="entry name" value="Trypsin_2"/>
    <property type="match status" value="1"/>
</dbReference>
<dbReference type="SMART" id="SM00228">
    <property type="entry name" value="PDZ"/>
    <property type="match status" value="2"/>
</dbReference>
<dbReference type="InterPro" id="IPR051201">
    <property type="entry name" value="Chloro_Bact_Ser_Proteases"/>
</dbReference>
<feature type="signal peptide" evidence="9">
    <location>
        <begin position="1"/>
        <end position="38"/>
    </location>
</feature>
<comment type="caution">
    <text evidence="11">The sequence shown here is derived from an EMBL/GenBank/DDBJ whole genome shotgun (WGS) entry which is preliminary data.</text>
</comment>
<feature type="active site" description="Charge relay system" evidence="6">
    <location>
        <position position="203"/>
    </location>
</feature>
<gene>
    <name evidence="11" type="ORF">EQU50_02080</name>
</gene>
<dbReference type="EMBL" id="SCFB01000004">
    <property type="protein sequence ID" value="RZI46402.1"/>
    <property type="molecule type" value="Genomic_DNA"/>
</dbReference>
<feature type="active site" description="Charge relay system" evidence="6">
    <location>
        <position position="287"/>
    </location>
</feature>
<evidence type="ECO:0000256" key="6">
    <source>
        <dbReference type="PIRSR" id="PIRSR611782-1"/>
    </source>
</evidence>
<evidence type="ECO:0000256" key="4">
    <source>
        <dbReference type="ARBA" id="ARBA00022801"/>
    </source>
</evidence>
<dbReference type="InterPro" id="IPR001478">
    <property type="entry name" value="PDZ"/>
</dbReference>
<proteinExistence type="predicted"/>
<keyword evidence="2 9" id="KW-0732">Signal</keyword>
<feature type="region of interest" description="Disordered" evidence="8">
    <location>
        <begin position="59"/>
        <end position="83"/>
    </location>
</feature>
<evidence type="ECO:0000256" key="8">
    <source>
        <dbReference type="SAM" id="MobiDB-lite"/>
    </source>
</evidence>
<feature type="active site" description="Charge relay system" evidence="6">
    <location>
        <position position="173"/>
    </location>
</feature>
<feature type="binding site" evidence="7">
    <location>
        <position position="173"/>
    </location>
    <ligand>
        <name>substrate</name>
    </ligand>
</feature>
<feature type="domain" description="PDZ" evidence="10">
    <location>
        <begin position="446"/>
        <end position="510"/>
    </location>
</feature>
<evidence type="ECO:0000256" key="9">
    <source>
        <dbReference type="SAM" id="SignalP"/>
    </source>
</evidence>
<feature type="binding site" evidence="7">
    <location>
        <position position="203"/>
    </location>
    <ligand>
        <name>substrate</name>
    </ligand>
</feature>
<evidence type="ECO:0000256" key="1">
    <source>
        <dbReference type="ARBA" id="ARBA00022670"/>
    </source>
</evidence>
<dbReference type="InterPro" id="IPR036034">
    <property type="entry name" value="PDZ_sf"/>
</dbReference>
<dbReference type="AlphaFoldDB" id="A0A4Q7DI75"/>
<feature type="domain" description="PDZ" evidence="10">
    <location>
        <begin position="331"/>
        <end position="394"/>
    </location>
</feature>
<keyword evidence="5" id="KW-0720">Serine protease</keyword>
<dbReference type="PROSITE" id="PS50106">
    <property type="entry name" value="PDZ"/>
    <property type="match status" value="2"/>
</dbReference>
<keyword evidence="12" id="KW-1185">Reference proteome</keyword>
<dbReference type="PRINTS" id="PR00834">
    <property type="entry name" value="PROTEASES2C"/>
</dbReference>
<evidence type="ECO:0000259" key="10">
    <source>
        <dbReference type="PROSITE" id="PS50106"/>
    </source>
</evidence>
<dbReference type="InterPro" id="IPR011782">
    <property type="entry name" value="Pept_S1C_Do"/>
</dbReference>
<dbReference type="SUPFAM" id="SSF50156">
    <property type="entry name" value="PDZ domain-like"/>
    <property type="match status" value="2"/>
</dbReference>
<dbReference type="OrthoDB" id="7358927at2"/>
<dbReference type="RefSeq" id="WP_130153510.1">
    <property type="nucleotide sequence ID" value="NZ_SCFB01000004.1"/>
</dbReference>
<dbReference type="Gene3D" id="2.40.10.120">
    <property type="match status" value="1"/>
</dbReference>
<evidence type="ECO:0000256" key="7">
    <source>
        <dbReference type="PIRSR" id="PIRSR611782-2"/>
    </source>
</evidence>
<dbReference type="Pfam" id="PF13180">
    <property type="entry name" value="PDZ_2"/>
    <property type="match status" value="1"/>
</dbReference>
<name>A0A4Q7DI75_9PROT</name>
<feature type="chain" id="PRO_5039713975" evidence="9">
    <location>
        <begin position="39"/>
        <end position="617"/>
    </location>
</feature>
<evidence type="ECO:0000256" key="5">
    <source>
        <dbReference type="ARBA" id="ARBA00022825"/>
    </source>
</evidence>
<dbReference type="GO" id="GO:0006508">
    <property type="term" value="P:proteolysis"/>
    <property type="evidence" value="ECO:0007669"/>
    <property type="project" value="UniProtKB-KW"/>
</dbReference>
<accession>A0A4Q7DI75</accession>
<feature type="binding site" evidence="7">
    <location>
        <begin position="285"/>
        <end position="287"/>
    </location>
    <ligand>
        <name>substrate</name>
    </ligand>
</feature>
<keyword evidence="1" id="KW-0645">Protease</keyword>
<evidence type="ECO:0000256" key="2">
    <source>
        <dbReference type="ARBA" id="ARBA00022729"/>
    </source>
</evidence>
<dbReference type="Gene3D" id="2.30.42.10">
    <property type="match status" value="2"/>
</dbReference>
<dbReference type="PANTHER" id="PTHR43343:SF3">
    <property type="entry name" value="PROTEASE DO-LIKE 8, CHLOROPLASTIC"/>
    <property type="match status" value="1"/>
</dbReference>
<evidence type="ECO:0000256" key="3">
    <source>
        <dbReference type="ARBA" id="ARBA00022737"/>
    </source>
</evidence>
<keyword evidence="4" id="KW-0378">Hydrolase</keyword>
<evidence type="ECO:0000313" key="12">
    <source>
        <dbReference type="Proteomes" id="UP000293550"/>
    </source>
</evidence>